<keyword evidence="2" id="KW-1185">Reference proteome</keyword>
<comment type="caution">
    <text evidence="1">The sequence shown here is derived from an EMBL/GenBank/DDBJ whole genome shotgun (WGS) entry which is preliminary data.</text>
</comment>
<organism evidence="1 2">
    <name type="scientific">Candidatus Mcinerneyibacterium aminivorans</name>
    <dbReference type="NCBI Taxonomy" id="2703815"/>
    <lineage>
        <taxon>Bacteria</taxon>
        <taxon>Candidatus Macinerneyibacteriota</taxon>
        <taxon>Candidatus Mcinerneyibacteria</taxon>
        <taxon>Candidatus Mcinerneyibacteriales</taxon>
        <taxon>Candidatus Mcinerneyibacteriaceae</taxon>
        <taxon>Candidatus Mcinerneyibacterium</taxon>
    </lineage>
</organism>
<proteinExistence type="predicted"/>
<evidence type="ECO:0000313" key="1">
    <source>
        <dbReference type="EMBL" id="TYB31545.1"/>
    </source>
</evidence>
<gene>
    <name evidence="1" type="ORF">FXF47_02835</name>
</gene>
<protein>
    <submittedName>
        <fullName evidence="1">Uncharacterized protein</fullName>
    </submittedName>
</protein>
<reference evidence="1" key="1">
    <citation type="submission" date="2019-08" db="EMBL/GenBank/DDBJ databases">
        <title>Genomic characterization of a novel candidate phylum (ARYD3) from a high temperature, high salinity tertiary oil reservoir in north central Oklahoma, USA.</title>
        <authorList>
            <person name="Youssef N.H."/>
            <person name="Yadav A."/>
            <person name="Elshahed M.S."/>
        </authorList>
    </citation>
    <scope>NUCLEOTIDE SEQUENCE [LARGE SCALE GENOMIC DNA]</scope>
    <source>
        <strain evidence="1">ARYD3</strain>
    </source>
</reference>
<name>A0A5D0MI08_9BACT</name>
<accession>A0A5D0MI08</accession>
<dbReference type="InterPro" id="IPR011990">
    <property type="entry name" value="TPR-like_helical_dom_sf"/>
</dbReference>
<dbReference type="Gene3D" id="1.25.40.10">
    <property type="entry name" value="Tetratricopeptide repeat domain"/>
    <property type="match status" value="1"/>
</dbReference>
<dbReference type="EMBL" id="VSIX01000032">
    <property type="protein sequence ID" value="TYB31545.1"/>
    <property type="molecule type" value="Genomic_DNA"/>
</dbReference>
<dbReference type="Proteomes" id="UP000324143">
    <property type="component" value="Unassembled WGS sequence"/>
</dbReference>
<sequence>MKIYKKLLLVITVFFLFFNFVLGGEKENLNNKEKVNGSKKESFQSKIEKIIQLQDNEEKIEEIERLIENSNTFDKNQVRKIYEMYYDLLINNGKYDKLISILPEYFEALDISKDLIKAQVYNEVAFKLATQGELLDRAVELGEKALEIVNKHKNNQYDLEVKKWETNIDIFLASIEDTLGLAFFELDEYDKAEKYLVGAIKYLNTASEPHYHLGLVYEKKGNYKKAYREFLFAKYLVGTEVDEYKAAIKRVSDRAFEDEDSRKDFNENVKKEVKELKGISEKSKNKSK</sequence>
<dbReference type="AlphaFoldDB" id="A0A5D0MI08"/>
<evidence type="ECO:0000313" key="2">
    <source>
        <dbReference type="Proteomes" id="UP000324143"/>
    </source>
</evidence>
<dbReference type="SUPFAM" id="SSF48452">
    <property type="entry name" value="TPR-like"/>
    <property type="match status" value="1"/>
</dbReference>